<keyword evidence="17" id="KW-1185">Reference proteome</keyword>
<gene>
    <name evidence="16" type="primary">Dwil\GK12963</name>
    <name evidence="16" type="ORF">Dwil_GK12963</name>
</gene>
<proteinExistence type="inferred from homology"/>
<accession>B4NI68</accession>
<keyword evidence="9" id="KW-0492">Microsome</keyword>
<comment type="similarity">
    <text evidence="5 15">Belongs to the cytochrome P450 family.</text>
</comment>
<dbReference type="PRINTS" id="PR00463">
    <property type="entry name" value="EP450I"/>
</dbReference>
<evidence type="ECO:0000313" key="16">
    <source>
        <dbReference type="EMBL" id="EDW84760.2"/>
    </source>
</evidence>
<dbReference type="PANTHER" id="PTHR24291">
    <property type="entry name" value="CYTOCHROME P450 FAMILY 4"/>
    <property type="match status" value="1"/>
</dbReference>
<evidence type="ECO:0008006" key="18">
    <source>
        <dbReference type="Google" id="ProtNLM"/>
    </source>
</evidence>
<reference evidence="16 17" key="1">
    <citation type="journal article" date="2007" name="Nature">
        <title>Evolution of genes and genomes on the Drosophila phylogeny.</title>
        <authorList>
            <consortium name="Drosophila 12 Genomes Consortium"/>
            <person name="Clark A.G."/>
            <person name="Eisen M.B."/>
            <person name="Smith D.R."/>
            <person name="Bergman C.M."/>
            <person name="Oliver B."/>
            <person name="Markow T.A."/>
            <person name="Kaufman T.C."/>
            <person name="Kellis M."/>
            <person name="Gelbart W."/>
            <person name="Iyer V.N."/>
            <person name="Pollard D.A."/>
            <person name="Sackton T.B."/>
            <person name="Larracuente A.M."/>
            <person name="Singh N.D."/>
            <person name="Abad J.P."/>
            <person name="Abt D.N."/>
            <person name="Adryan B."/>
            <person name="Aguade M."/>
            <person name="Akashi H."/>
            <person name="Anderson W.W."/>
            <person name="Aquadro C.F."/>
            <person name="Ardell D.H."/>
            <person name="Arguello R."/>
            <person name="Artieri C.G."/>
            <person name="Barbash D.A."/>
            <person name="Barker D."/>
            <person name="Barsanti P."/>
            <person name="Batterham P."/>
            <person name="Batzoglou S."/>
            <person name="Begun D."/>
            <person name="Bhutkar A."/>
            <person name="Blanco E."/>
            <person name="Bosak S.A."/>
            <person name="Bradley R.K."/>
            <person name="Brand A.D."/>
            <person name="Brent M.R."/>
            <person name="Brooks A.N."/>
            <person name="Brown R.H."/>
            <person name="Butlin R.K."/>
            <person name="Caggese C."/>
            <person name="Calvi B.R."/>
            <person name="Bernardo de Carvalho A."/>
            <person name="Caspi A."/>
            <person name="Castrezana S."/>
            <person name="Celniker S.E."/>
            <person name="Chang J.L."/>
            <person name="Chapple C."/>
            <person name="Chatterji S."/>
            <person name="Chinwalla A."/>
            <person name="Civetta A."/>
            <person name="Clifton S.W."/>
            <person name="Comeron J.M."/>
            <person name="Costello J.C."/>
            <person name="Coyne J.A."/>
            <person name="Daub J."/>
            <person name="David R.G."/>
            <person name="Delcher A.L."/>
            <person name="Delehaunty K."/>
            <person name="Do C.B."/>
            <person name="Ebling H."/>
            <person name="Edwards K."/>
            <person name="Eickbush T."/>
            <person name="Evans J.D."/>
            <person name="Filipski A."/>
            <person name="Findeiss S."/>
            <person name="Freyhult E."/>
            <person name="Fulton L."/>
            <person name="Fulton R."/>
            <person name="Garcia A.C."/>
            <person name="Gardiner A."/>
            <person name="Garfield D.A."/>
            <person name="Garvin B.E."/>
            <person name="Gibson G."/>
            <person name="Gilbert D."/>
            <person name="Gnerre S."/>
            <person name="Godfrey J."/>
            <person name="Good R."/>
            <person name="Gotea V."/>
            <person name="Gravely B."/>
            <person name="Greenberg A.J."/>
            <person name="Griffiths-Jones S."/>
            <person name="Gross S."/>
            <person name="Guigo R."/>
            <person name="Gustafson E.A."/>
            <person name="Haerty W."/>
            <person name="Hahn M.W."/>
            <person name="Halligan D.L."/>
            <person name="Halpern A.L."/>
            <person name="Halter G.M."/>
            <person name="Han M.V."/>
            <person name="Heger A."/>
            <person name="Hillier L."/>
            <person name="Hinrichs A.S."/>
            <person name="Holmes I."/>
            <person name="Hoskins R.A."/>
            <person name="Hubisz M.J."/>
            <person name="Hultmark D."/>
            <person name="Huntley M.A."/>
            <person name="Jaffe D.B."/>
            <person name="Jagadeeshan S."/>
            <person name="Jeck W.R."/>
            <person name="Johnson J."/>
            <person name="Jones C.D."/>
            <person name="Jordan W.C."/>
            <person name="Karpen G.H."/>
            <person name="Kataoka E."/>
            <person name="Keightley P.D."/>
            <person name="Kheradpour P."/>
            <person name="Kirkness E.F."/>
            <person name="Koerich L.B."/>
            <person name="Kristiansen K."/>
            <person name="Kudrna D."/>
            <person name="Kulathinal R.J."/>
            <person name="Kumar S."/>
            <person name="Kwok R."/>
            <person name="Lander E."/>
            <person name="Langley C.H."/>
            <person name="Lapoint R."/>
            <person name="Lazzaro B.P."/>
            <person name="Lee S.J."/>
            <person name="Levesque L."/>
            <person name="Li R."/>
            <person name="Lin C.F."/>
            <person name="Lin M.F."/>
            <person name="Lindblad-Toh K."/>
            <person name="Llopart A."/>
            <person name="Long M."/>
            <person name="Low L."/>
            <person name="Lozovsky E."/>
            <person name="Lu J."/>
            <person name="Luo M."/>
            <person name="Machado C.A."/>
            <person name="Makalowski W."/>
            <person name="Marzo M."/>
            <person name="Matsuda M."/>
            <person name="Matzkin L."/>
            <person name="McAllister B."/>
            <person name="McBride C.S."/>
            <person name="McKernan B."/>
            <person name="McKernan K."/>
            <person name="Mendez-Lago M."/>
            <person name="Minx P."/>
            <person name="Mollenhauer M.U."/>
            <person name="Montooth K."/>
            <person name="Mount S.M."/>
            <person name="Mu X."/>
            <person name="Myers E."/>
            <person name="Negre B."/>
            <person name="Newfeld S."/>
            <person name="Nielsen R."/>
            <person name="Noor M.A."/>
            <person name="O'Grady P."/>
            <person name="Pachter L."/>
            <person name="Papaceit M."/>
            <person name="Parisi M.J."/>
            <person name="Parisi M."/>
            <person name="Parts L."/>
            <person name="Pedersen J.S."/>
            <person name="Pesole G."/>
            <person name="Phillippy A.M."/>
            <person name="Ponting C.P."/>
            <person name="Pop M."/>
            <person name="Porcelli D."/>
            <person name="Powell J.R."/>
            <person name="Prohaska S."/>
            <person name="Pruitt K."/>
            <person name="Puig M."/>
            <person name="Quesneville H."/>
            <person name="Ram K.R."/>
            <person name="Rand D."/>
            <person name="Rasmussen M.D."/>
            <person name="Reed L.K."/>
            <person name="Reenan R."/>
            <person name="Reily A."/>
            <person name="Remington K.A."/>
            <person name="Rieger T.T."/>
            <person name="Ritchie M.G."/>
            <person name="Robin C."/>
            <person name="Rogers Y.H."/>
            <person name="Rohde C."/>
            <person name="Rozas J."/>
            <person name="Rubenfield M.J."/>
            <person name="Ruiz A."/>
            <person name="Russo S."/>
            <person name="Salzberg S.L."/>
            <person name="Sanchez-Gracia A."/>
            <person name="Saranga D.J."/>
            <person name="Sato H."/>
            <person name="Schaeffer S.W."/>
            <person name="Schatz M.C."/>
            <person name="Schlenke T."/>
            <person name="Schwartz R."/>
            <person name="Segarra C."/>
            <person name="Singh R.S."/>
            <person name="Sirot L."/>
            <person name="Sirota M."/>
            <person name="Sisneros N.B."/>
            <person name="Smith C.D."/>
            <person name="Smith T.F."/>
            <person name="Spieth J."/>
            <person name="Stage D.E."/>
            <person name="Stark A."/>
            <person name="Stephan W."/>
            <person name="Strausberg R.L."/>
            <person name="Strempel S."/>
            <person name="Sturgill D."/>
            <person name="Sutton G."/>
            <person name="Sutton G.G."/>
            <person name="Tao W."/>
            <person name="Teichmann S."/>
            <person name="Tobari Y.N."/>
            <person name="Tomimura Y."/>
            <person name="Tsolas J.M."/>
            <person name="Valente V.L."/>
            <person name="Venter E."/>
            <person name="Venter J.C."/>
            <person name="Vicario S."/>
            <person name="Vieira F.G."/>
            <person name="Vilella A.J."/>
            <person name="Villasante A."/>
            <person name="Walenz B."/>
            <person name="Wang J."/>
            <person name="Wasserman M."/>
            <person name="Watts T."/>
            <person name="Wilson D."/>
            <person name="Wilson R.K."/>
            <person name="Wing R.A."/>
            <person name="Wolfner M.F."/>
            <person name="Wong A."/>
            <person name="Wong G.K."/>
            <person name="Wu C.I."/>
            <person name="Wu G."/>
            <person name="Yamamoto D."/>
            <person name="Yang H.P."/>
            <person name="Yang S.P."/>
            <person name="Yorke J.A."/>
            <person name="Yoshida K."/>
            <person name="Zdobnov E."/>
            <person name="Zhang P."/>
            <person name="Zhang Y."/>
            <person name="Zimin A.V."/>
            <person name="Baldwin J."/>
            <person name="Abdouelleil A."/>
            <person name="Abdulkadir J."/>
            <person name="Abebe A."/>
            <person name="Abera B."/>
            <person name="Abreu J."/>
            <person name="Acer S.C."/>
            <person name="Aftuck L."/>
            <person name="Alexander A."/>
            <person name="An P."/>
            <person name="Anderson E."/>
            <person name="Anderson S."/>
            <person name="Arachi H."/>
            <person name="Azer M."/>
            <person name="Bachantsang P."/>
            <person name="Barry A."/>
            <person name="Bayul T."/>
            <person name="Berlin A."/>
            <person name="Bessette D."/>
            <person name="Bloom T."/>
            <person name="Blye J."/>
            <person name="Boguslavskiy L."/>
            <person name="Bonnet C."/>
            <person name="Boukhgalter B."/>
            <person name="Bourzgui I."/>
            <person name="Brown A."/>
            <person name="Cahill P."/>
            <person name="Channer S."/>
            <person name="Cheshatsang Y."/>
            <person name="Chuda L."/>
            <person name="Citroen M."/>
            <person name="Collymore A."/>
            <person name="Cooke P."/>
            <person name="Costello M."/>
            <person name="D'Aco K."/>
            <person name="Daza R."/>
            <person name="De Haan G."/>
            <person name="DeGray S."/>
            <person name="DeMaso C."/>
            <person name="Dhargay N."/>
            <person name="Dooley K."/>
            <person name="Dooley E."/>
            <person name="Doricent M."/>
            <person name="Dorje P."/>
            <person name="Dorjee K."/>
            <person name="Dupes A."/>
            <person name="Elong R."/>
            <person name="Falk J."/>
            <person name="Farina A."/>
            <person name="Faro S."/>
            <person name="Ferguson D."/>
            <person name="Fisher S."/>
            <person name="Foley C.D."/>
            <person name="Franke A."/>
            <person name="Friedrich D."/>
            <person name="Gadbois L."/>
            <person name="Gearin G."/>
            <person name="Gearin C.R."/>
            <person name="Giannoukos G."/>
            <person name="Goode T."/>
            <person name="Graham J."/>
            <person name="Grandbois E."/>
            <person name="Grewal S."/>
            <person name="Gyaltsen K."/>
            <person name="Hafez N."/>
            <person name="Hagos B."/>
            <person name="Hall J."/>
            <person name="Henson C."/>
            <person name="Hollinger A."/>
            <person name="Honan T."/>
            <person name="Huard M.D."/>
            <person name="Hughes L."/>
            <person name="Hurhula B."/>
            <person name="Husby M.E."/>
            <person name="Kamat A."/>
            <person name="Kanga B."/>
            <person name="Kashin S."/>
            <person name="Khazanovich D."/>
            <person name="Kisner P."/>
            <person name="Lance K."/>
            <person name="Lara M."/>
            <person name="Lee W."/>
            <person name="Lennon N."/>
            <person name="Letendre F."/>
            <person name="LeVine R."/>
            <person name="Lipovsky A."/>
            <person name="Liu X."/>
            <person name="Liu J."/>
            <person name="Liu S."/>
            <person name="Lokyitsang T."/>
            <person name="Lokyitsang Y."/>
            <person name="Lubonja R."/>
            <person name="Lui A."/>
            <person name="MacDonald P."/>
            <person name="Magnisalis V."/>
            <person name="Maru K."/>
            <person name="Matthews C."/>
            <person name="McCusker W."/>
            <person name="McDonough S."/>
            <person name="Mehta T."/>
            <person name="Meldrim J."/>
            <person name="Meneus L."/>
            <person name="Mihai O."/>
            <person name="Mihalev A."/>
            <person name="Mihova T."/>
            <person name="Mittelman R."/>
            <person name="Mlenga V."/>
            <person name="Montmayeur A."/>
            <person name="Mulrain L."/>
            <person name="Navidi A."/>
            <person name="Naylor J."/>
            <person name="Negash T."/>
            <person name="Nguyen T."/>
            <person name="Nguyen N."/>
            <person name="Nicol R."/>
            <person name="Norbu C."/>
            <person name="Norbu N."/>
            <person name="Novod N."/>
            <person name="O'Neill B."/>
            <person name="Osman S."/>
            <person name="Markiewicz E."/>
            <person name="Oyono O.L."/>
            <person name="Patti C."/>
            <person name="Phunkhang P."/>
            <person name="Pierre F."/>
            <person name="Priest M."/>
            <person name="Raghuraman S."/>
            <person name="Rege F."/>
            <person name="Reyes R."/>
            <person name="Rise C."/>
            <person name="Rogov P."/>
            <person name="Ross K."/>
            <person name="Ryan E."/>
            <person name="Settipalli S."/>
            <person name="Shea T."/>
            <person name="Sherpa N."/>
            <person name="Shi L."/>
            <person name="Shih D."/>
            <person name="Sparrow T."/>
            <person name="Spaulding J."/>
            <person name="Stalker J."/>
            <person name="Stange-Thomann N."/>
            <person name="Stavropoulos S."/>
            <person name="Stone C."/>
            <person name="Strader C."/>
            <person name="Tesfaye S."/>
            <person name="Thomson T."/>
            <person name="Thoulutsang Y."/>
            <person name="Thoulutsang D."/>
            <person name="Topham K."/>
            <person name="Topping I."/>
            <person name="Tsamla T."/>
            <person name="Vassiliev H."/>
            <person name="Vo A."/>
            <person name="Wangchuk T."/>
            <person name="Wangdi T."/>
            <person name="Weiand M."/>
            <person name="Wilkinson J."/>
            <person name="Wilson A."/>
            <person name="Yadav S."/>
            <person name="Young G."/>
            <person name="Yu Q."/>
            <person name="Zembek L."/>
            <person name="Zhong D."/>
            <person name="Zimmer A."/>
            <person name="Zwirko Z."/>
            <person name="Jaffe D.B."/>
            <person name="Alvarez P."/>
            <person name="Brockman W."/>
            <person name="Butler J."/>
            <person name="Chin C."/>
            <person name="Gnerre S."/>
            <person name="Grabherr M."/>
            <person name="Kleber M."/>
            <person name="Mauceli E."/>
            <person name="MacCallum I."/>
        </authorList>
    </citation>
    <scope>NUCLEOTIDE SEQUENCE [LARGE SCALE GENOMIC DNA]</scope>
    <source>
        <strain evidence="17">Tucson 14030-0811.24</strain>
    </source>
</reference>
<evidence type="ECO:0000256" key="10">
    <source>
        <dbReference type="ARBA" id="ARBA00023002"/>
    </source>
</evidence>
<sequence>MFIICLATVVLLIAVWRLLEILNRKYYILCLCKRVRPVDGSPLESKTVVIPGTTPFGNNFDILQNTPSGVFNYVRNASARAQLKGMNYFFYFLMAPMYNVIRAEEAEEIFQSPKLITKNVIYELLRPFLGEGLLISTDQKWHSRRKALTPAFHFNVLQSFLIIFKEECMKLVDILNEKIDTELELNQIIPSFTLNNICETALGVNLDDLAEGKQYRDAIHALESVMVQRLCNPLFYFWLYFYLFGEYGKHVKNLKIADDFSQNIIKRRRQEFKQQQRHGSDDYGRKKRYAMLDTLLAAEEDGQIDHQGICDEVNTFMFEGYDTTSTCLIFTLLMLSLHEDVQERCFEELQQLAGDDIDDHSVFDFNELIYLECVIKESLRMFPSVPFIGRLCTEETVVNGFIMPKDTQINIHIYDIMRDPRHFPQPNEYRPERFLPENTVNRHPFAFVPFSAGQRNCIGQKFAILEIKVLLASILKNFRILPVTRFEDIIFEYGIVLRTQQNVKVKFISRTGNTEK</sequence>
<dbReference type="Pfam" id="PF00067">
    <property type="entry name" value="p450"/>
    <property type="match status" value="1"/>
</dbReference>
<dbReference type="GO" id="GO:0020037">
    <property type="term" value="F:heme binding"/>
    <property type="evidence" value="ECO:0007669"/>
    <property type="project" value="InterPro"/>
</dbReference>
<dbReference type="Proteomes" id="UP000007798">
    <property type="component" value="Unassembled WGS sequence"/>
</dbReference>
<dbReference type="Gene3D" id="1.10.630.10">
    <property type="entry name" value="Cytochrome P450"/>
    <property type="match status" value="1"/>
</dbReference>
<dbReference type="OrthoDB" id="1470350at2759"/>
<dbReference type="PANTHER" id="PTHR24291:SF105">
    <property type="entry name" value="CYTOCHROME P450 4P1-RELATED"/>
    <property type="match status" value="1"/>
</dbReference>
<keyword evidence="13" id="KW-0472">Membrane</keyword>
<comment type="subcellular location">
    <subcellularLocation>
        <location evidence="4">Endoplasmic reticulum membrane</location>
        <topology evidence="4">Peripheral membrane protein</topology>
    </subcellularLocation>
    <subcellularLocation>
        <location evidence="3">Microsome membrane</location>
        <topology evidence="3">Peripheral membrane protein</topology>
    </subcellularLocation>
</comment>
<evidence type="ECO:0000256" key="7">
    <source>
        <dbReference type="ARBA" id="ARBA00022723"/>
    </source>
</evidence>
<keyword evidence="8" id="KW-0256">Endoplasmic reticulum</keyword>
<name>B4NI68_DROWI</name>
<evidence type="ECO:0000256" key="12">
    <source>
        <dbReference type="ARBA" id="ARBA00023033"/>
    </source>
</evidence>
<evidence type="ECO:0000256" key="9">
    <source>
        <dbReference type="ARBA" id="ARBA00022848"/>
    </source>
</evidence>
<dbReference type="SMR" id="B4NI68"/>
<evidence type="ECO:0000256" key="5">
    <source>
        <dbReference type="ARBA" id="ARBA00010617"/>
    </source>
</evidence>
<evidence type="ECO:0000256" key="8">
    <source>
        <dbReference type="ARBA" id="ARBA00022824"/>
    </source>
</evidence>
<dbReference type="GO" id="GO:0005506">
    <property type="term" value="F:iron ion binding"/>
    <property type="evidence" value="ECO:0007669"/>
    <property type="project" value="InterPro"/>
</dbReference>
<dbReference type="CDD" id="cd20628">
    <property type="entry name" value="CYP4"/>
    <property type="match status" value="1"/>
</dbReference>
<organism evidence="16 17">
    <name type="scientific">Drosophila willistoni</name>
    <name type="common">Fruit fly</name>
    <dbReference type="NCBI Taxonomy" id="7260"/>
    <lineage>
        <taxon>Eukaryota</taxon>
        <taxon>Metazoa</taxon>
        <taxon>Ecdysozoa</taxon>
        <taxon>Arthropoda</taxon>
        <taxon>Hexapoda</taxon>
        <taxon>Insecta</taxon>
        <taxon>Pterygota</taxon>
        <taxon>Neoptera</taxon>
        <taxon>Endopterygota</taxon>
        <taxon>Diptera</taxon>
        <taxon>Brachycera</taxon>
        <taxon>Muscomorpha</taxon>
        <taxon>Ephydroidea</taxon>
        <taxon>Drosophilidae</taxon>
        <taxon>Drosophila</taxon>
        <taxon>Sophophora</taxon>
    </lineage>
</organism>
<dbReference type="InterPro" id="IPR017972">
    <property type="entry name" value="Cyt_P450_CS"/>
</dbReference>
<evidence type="ECO:0000256" key="15">
    <source>
        <dbReference type="RuleBase" id="RU000461"/>
    </source>
</evidence>
<dbReference type="FunCoup" id="B4NI68">
    <property type="interactions" value="6"/>
</dbReference>
<evidence type="ECO:0000256" key="2">
    <source>
        <dbReference type="ARBA" id="ARBA00003690"/>
    </source>
</evidence>
<dbReference type="InterPro" id="IPR002401">
    <property type="entry name" value="Cyt_P450_E_grp-I"/>
</dbReference>
<evidence type="ECO:0000256" key="6">
    <source>
        <dbReference type="ARBA" id="ARBA00022617"/>
    </source>
</evidence>
<dbReference type="PROSITE" id="PS00086">
    <property type="entry name" value="CYTOCHROME_P450"/>
    <property type="match status" value="1"/>
</dbReference>
<keyword evidence="7 14" id="KW-0479">Metal-binding</keyword>
<comment type="function">
    <text evidence="2">May be involved in the metabolism of insect hormones and in the breakdown of synthetic insecticides.</text>
</comment>
<evidence type="ECO:0000256" key="4">
    <source>
        <dbReference type="ARBA" id="ARBA00004406"/>
    </source>
</evidence>
<dbReference type="eggNOG" id="KOG0157">
    <property type="taxonomic scope" value="Eukaryota"/>
</dbReference>
<dbReference type="InParanoid" id="B4NI68"/>
<dbReference type="PRINTS" id="PR00385">
    <property type="entry name" value="P450"/>
</dbReference>
<dbReference type="AlphaFoldDB" id="B4NI68"/>
<dbReference type="EMBL" id="CH964272">
    <property type="protein sequence ID" value="EDW84760.2"/>
    <property type="molecule type" value="Genomic_DNA"/>
</dbReference>
<dbReference type="HOGENOM" id="CLU_001570_5_1_1"/>
<evidence type="ECO:0000256" key="1">
    <source>
        <dbReference type="ARBA" id="ARBA00001971"/>
    </source>
</evidence>
<feature type="binding site" description="axial binding residue" evidence="14">
    <location>
        <position position="457"/>
    </location>
    <ligand>
        <name>heme</name>
        <dbReference type="ChEBI" id="CHEBI:30413"/>
    </ligand>
    <ligandPart>
        <name>Fe</name>
        <dbReference type="ChEBI" id="CHEBI:18248"/>
    </ligandPart>
</feature>
<dbReference type="InterPro" id="IPR001128">
    <property type="entry name" value="Cyt_P450"/>
</dbReference>
<comment type="cofactor">
    <cofactor evidence="1 14">
        <name>heme</name>
        <dbReference type="ChEBI" id="CHEBI:30413"/>
    </cofactor>
</comment>
<keyword evidence="12 15" id="KW-0503">Monooxygenase</keyword>
<dbReference type="SUPFAM" id="SSF48264">
    <property type="entry name" value="Cytochrome P450"/>
    <property type="match status" value="1"/>
</dbReference>
<protein>
    <recommendedName>
        <fullName evidence="18">Cytochrome P450 4ac1</fullName>
    </recommendedName>
</protein>
<dbReference type="GO" id="GO:0004497">
    <property type="term" value="F:monooxygenase activity"/>
    <property type="evidence" value="ECO:0007669"/>
    <property type="project" value="UniProtKB-KW"/>
</dbReference>
<keyword evidence="10 15" id="KW-0560">Oxidoreductase</keyword>
<evidence type="ECO:0000256" key="3">
    <source>
        <dbReference type="ARBA" id="ARBA00004174"/>
    </source>
</evidence>
<evidence type="ECO:0000313" key="17">
    <source>
        <dbReference type="Proteomes" id="UP000007798"/>
    </source>
</evidence>
<keyword evidence="11 14" id="KW-0408">Iron</keyword>
<evidence type="ECO:0000256" key="13">
    <source>
        <dbReference type="ARBA" id="ARBA00023136"/>
    </source>
</evidence>
<evidence type="ECO:0000256" key="14">
    <source>
        <dbReference type="PIRSR" id="PIRSR602401-1"/>
    </source>
</evidence>
<evidence type="ECO:0000256" key="11">
    <source>
        <dbReference type="ARBA" id="ARBA00023004"/>
    </source>
</evidence>
<keyword evidence="6 14" id="KW-0349">Heme</keyword>
<dbReference type="GO" id="GO:0005789">
    <property type="term" value="C:endoplasmic reticulum membrane"/>
    <property type="evidence" value="ECO:0007669"/>
    <property type="project" value="UniProtKB-SubCell"/>
</dbReference>
<dbReference type="GO" id="GO:0016705">
    <property type="term" value="F:oxidoreductase activity, acting on paired donors, with incorporation or reduction of molecular oxygen"/>
    <property type="evidence" value="ECO:0007669"/>
    <property type="project" value="InterPro"/>
</dbReference>
<dbReference type="KEGG" id="dwi:6650713"/>
<dbReference type="InterPro" id="IPR036396">
    <property type="entry name" value="Cyt_P450_sf"/>
</dbReference>
<dbReference type="InterPro" id="IPR050196">
    <property type="entry name" value="Cytochrome_P450_Monoox"/>
</dbReference>